<comment type="caution">
    <text evidence="1">The sequence shown here is derived from an EMBL/GenBank/DDBJ whole genome shotgun (WGS) entry which is preliminary data.</text>
</comment>
<dbReference type="SUPFAM" id="SSF53597">
    <property type="entry name" value="Dihydrofolate reductase-like"/>
    <property type="match status" value="1"/>
</dbReference>
<accession>A0A7W8NPP3</accession>
<dbReference type="Gene3D" id="3.40.430.10">
    <property type="entry name" value="Dihydrofolate Reductase, subunit A"/>
    <property type="match status" value="1"/>
</dbReference>
<evidence type="ECO:0000313" key="2">
    <source>
        <dbReference type="Proteomes" id="UP000539473"/>
    </source>
</evidence>
<proteinExistence type="predicted"/>
<dbReference type="Proteomes" id="UP000539473">
    <property type="component" value="Unassembled WGS sequence"/>
</dbReference>
<sequence length="103" mass="11280">MGKVLIDITMSVDGFVTGPNDGPGNGLGDGGRALHEWVFHPTPDDLTVLVDEPQQRLGSCVLGRRTFDIAQEAWGEQPPFGASTVFVLTHRPHDTRRPARTWC</sequence>
<evidence type="ECO:0000313" key="1">
    <source>
        <dbReference type="EMBL" id="MBB5377001.1"/>
    </source>
</evidence>
<dbReference type="EMBL" id="JACHFK010000005">
    <property type="protein sequence ID" value="MBB5377001.1"/>
    <property type="molecule type" value="Genomic_DNA"/>
</dbReference>
<dbReference type="RefSeq" id="WP_184112121.1">
    <property type="nucleotide sequence ID" value="NZ_BNAJ01000005.1"/>
</dbReference>
<dbReference type="InterPro" id="IPR024072">
    <property type="entry name" value="DHFR-like_dom_sf"/>
</dbReference>
<dbReference type="AlphaFoldDB" id="A0A7W8NPP3"/>
<reference evidence="1 2" key="1">
    <citation type="submission" date="2020-08" db="EMBL/GenBank/DDBJ databases">
        <title>Genomic Encyclopedia of Type Strains, Phase IV (KMG-IV): sequencing the most valuable type-strain genomes for metagenomic binning, comparative biology and taxonomic classification.</title>
        <authorList>
            <person name="Goeker M."/>
        </authorList>
    </citation>
    <scope>NUCLEOTIDE SEQUENCE [LARGE SCALE GENOMIC DNA]</scope>
    <source>
        <strain evidence="1 2">DSM 27521</strain>
    </source>
</reference>
<name>A0A7W8NPP3_9DEIO</name>
<protein>
    <submittedName>
        <fullName evidence="1">Dihydrofolate reductase</fullName>
    </submittedName>
</protein>
<gene>
    <name evidence="1" type="ORF">HNQ07_002465</name>
</gene>
<organism evidence="1 2">
    <name type="scientific">Deinococcus metalli</name>
    <dbReference type="NCBI Taxonomy" id="1141878"/>
    <lineage>
        <taxon>Bacteria</taxon>
        <taxon>Thermotogati</taxon>
        <taxon>Deinococcota</taxon>
        <taxon>Deinococci</taxon>
        <taxon>Deinococcales</taxon>
        <taxon>Deinococcaceae</taxon>
        <taxon>Deinococcus</taxon>
    </lineage>
</organism>